<keyword evidence="6" id="KW-0472">Membrane</keyword>
<dbReference type="PANTHER" id="PTHR32089:SF112">
    <property type="entry name" value="LYSOZYME-LIKE PROTEIN-RELATED"/>
    <property type="match status" value="1"/>
</dbReference>
<feature type="region of interest" description="Disordered" evidence="5">
    <location>
        <begin position="744"/>
        <end position="818"/>
    </location>
</feature>
<feature type="domain" description="HAMP" evidence="8">
    <location>
        <begin position="390"/>
        <end position="433"/>
    </location>
</feature>
<dbReference type="CDD" id="cd06225">
    <property type="entry name" value="HAMP"/>
    <property type="match status" value="2"/>
</dbReference>
<evidence type="ECO:0000256" key="2">
    <source>
        <dbReference type="ARBA" id="ARBA00029447"/>
    </source>
</evidence>
<keyword evidence="6" id="KW-0812">Transmembrane</keyword>
<feature type="domain" description="HAMP" evidence="8">
    <location>
        <begin position="307"/>
        <end position="359"/>
    </location>
</feature>
<feature type="compositionally biased region" description="Polar residues" evidence="5">
    <location>
        <begin position="459"/>
        <end position="469"/>
    </location>
</feature>
<feature type="domain" description="Methyl-accepting transducer" evidence="7">
    <location>
        <begin position="452"/>
        <end position="689"/>
    </location>
</feature>
<gene>
    <name evidence="9" type="ORF">HT576_21660</name>
</gene>
<dbReference type="SUPFAM" id="SSF58104">
    <property type="entry name" value="Methyl-accepting chemotaxis protein (MCP) signaling domain"/>
    <property type="match status" value="1"/>
</dbReference>
<name>A0A8J8GSA0_9EURY</name>
<feature type="compositionally biased region" description="Acidic residues" evidence="5">
    <location>
        <begin position="792"/>
        <end position="801"/>
    </location>
</feature>
<accession>A0A8J8GSA0</accession>
<evidence type="ECO:0000259" key="7">
    <source>
        <dbReference type="PROSITE" id="PS50111"/>
    </source>
</evidence>
<evidence type="ECO:0000256" key="6">
    <source>
        <dbReference type="SAM" id="Phobius"/>
    </source>
</evidence>
<evidence type="ECO:0000259" key="8">
    <source>
        <dbReference type="PROSITE" id="PS50885"/>
    </source>
</evidence>
<dbReference type="Gene3D" id="6.10.250.1910">
    <property type="match status" value="1"/>
</dbReference>
<sequence>MGGRIARTITPSVVRRRFAYKLGVLLFIVVVVLALVGGVGYVRANNSVEDNADQQMESVASIQSDETGDWIQELKRQTSALATDDELEADDPETVGGQLLSRSNNMPQSVREVHVIDREQGTLVASHSKGSSGETLDEIDEPWADVSQYRDISDSVYQVDMSDTSYEPADGRAVYFATPVMGDEDRVVVLVGGIKEQVLGLHQPFDEQQTTIVSADDASVIAGAEDAPLPAEVRNGEARPGIESVETLESDSHVHAVTSIVGTDWLLVTTVPKSVAFRTANIVGQSMLGVVGVGLIALLGITVVIGRQTAGPLTRLRDEARTMERGQLDVDLETSRIDEIGQLYDGFGSMRDALRNQIREAETARETAEEAKRETQRTNEQLELEADEYSRVMRECARGDLTQRMDPDSDNDAMESIAREFNEMIGAIEETTAHVKQFAAEVAAASEEVTASSEEVRNASEQVTESVQRISDGAERQHEHVQEATSELNTLSSTTEEIASSSDEVADIAERTATAGDRGREAANQAAEEMTVVADDTADVVEQFERLEREIEQIDELTEFIDEIAEQTNMLALNANIEASRTHDDGGDGFGAVAKEVKQLSQETREATDEIEQQLTGLQAAADDAATVVGRTSEQVTKSVDTVEEAVEALAEIATYAERTNEGIQEISTATDDQAVAVSETASVVDDVATISEQTSQETESVAASAEEQTSALTQVSHNASRLAEQAGQLSNTLDRFDTAVDVEDEGVVADDPQNVDTDTGTDTGIETDTAVDDEATDDREDGSADNVFEYVADDETDETAADAGADRDGQSNPAPDE</sequence>
<evidence type="ECO:0000256" key="1">
    <source>
        <dbReference type="ARBA" id="ARBA00023224"/>
    </source>
</evidence>
<dbReference type="Pfam" id="PF00672">
    <property type="entry name" value="HAMP"/>
    <property type="match status" value="2"/>
</dbReference>
<feature type="coiled-coil region" evidence="4">
    <location>
        <begin position="537"/>
        <end position="567"/>
    </location>
</feature>
<evidence type="ECO:0000313" key="9">
    <source>
        <dbReference type="EMBL" id="NUB93592.1"/>
    </source>
</evidence>
<evidence type="ECO:0000313" key="10">
    <source>
        <dbReference type="Proteomes" id="UP000728647"/>
    </source>
</evidence>
<feature type="compositionally biased region" description="Basic and acidic residues" evidence="5">
    <location>
        <begin position="472"/>
        <end position="482"/>
    </location>
</feature>
<dbReference type="SMART" id="SM00304">
    <property type="entry name" value="HAMP"/>
    <property type="match status" value="3"/>
</dbReference>
<dbReference type="SMART" id="SM00283">
    <property type="entry name" value="MA"/>
    <property type="match status" value="1"/>
</dbReference>
<dbReference type="InterPro" id="IPR003660">
    <property type="entry name" value="HAMP_dom"/>
</dbReference>
<feature type="coiled-coil region" evidence="4">
    <location>
        <begin position="351"/>
        <end position="392"/>
    </location>
</feature>
<keyword evidence="1 3" id="KW-0807">Transducer</keyword>
<protein>
    <submittedName>
        <fullName evidence="9">HAMP domain-containing protein</fullName>
    </submittedName>
</protein>
<dbReference type="GO" id="GO:0007165">
    <property type="term" value="P:signal transduction"/>
    <property type="evidence" value="ECO:0007669"/>
    <property type="project" value="UniProtKB-KW"/>
</dbReference>
<keyword evidence="4" id="KW-0175">Coiled coil</keyword>
<dbReference type="PANTHER" id="PTHR32089">
    <property type="entry name" value="METHYL-ACCEPTING CHEMOTAXIS PROTEIN MCPB"/>
    <property type="match status" value="1"/>
</dbReference>
<comment type="caution">
    <text evidence="9">The sequence shown here is derived from an EMBL/GenBank/DDBJ whole genome shotgun (WGS) entry which is preliminary data.</text>
</comment>
<dbReference type="GO" id="GO:0016020">
    <property type="term" value="C:membrane"/>
    <property type="evidence" value="ECO:0007669"/>
    <property type="project" value="InterPro"/>
</dbReference>
<feature type="compositionally biased region" description="Low complexity" evidence="5">
    <location>
        <begin position="757"/>
        <end position="769"/>
    </location>
</feature>
<dbReference type="Gene3D" id="1.10.287.950">
    <property type="entry name" value="Methyl-accepting chemotaxis protein"/>
    <property type="match status" value="1"/>
</dbReference>
<feature type="compositionally biased region" description="Acidic residues" evidence="5">
    <location>
        <begin position="770"/>
        <end position="781"/>
    </location>
</feature>
<dbReference type="PROSITE" id="PS50111">
    <property type="entry name" value="CHEMOTAXIS_TRANSDUC_2"/>
    <property type="match status" value="1"/>
</dbReference>
<comment type="similarity">
    <text evidence="2">Belongs to the methyl-accepting chemotaxis (MCP) protein family.</text>
</comment>
<dbReference type="PROSITE" id="PS50885">
    <property type="entry name" value="HAMP"/>
    <property type="match status" value="2"/>
</dbReference>
<proteinExistence type="inferred from homology"/>
<evidence type="ECO:0000256" key="4">
    <source>
        <dbReference type="SAM" id="Coils"/>
    </source>
</evidence>
<evidence type="ECO:0000256" key="3">
    <source>
        <dbReference type="PROSITE-ProRule" id="PRU00284"/>
    </source>
</evidence>
<reference evidence="9" key="1">
    <citation type="submission" date="2020-06" db="EMBL/GenBank/DDBJ databases">
        <title>Haloterrigena sp. nov., an extremely halophilic archaeon isolated from a saline sediment.</title>
        <authorList>
            <person name="Liu B.-B."/>
        </authorList>
    </citation>
    <scope>NUCLEOTIDE SEQUENCE</scope>
    <source>
        <strain evidence="9">SYSU A121-1</strain>
    </source>
</reference>
<dbReference type="CDD" id="cd11386">
    <property type="entry name" value="MCP_signal"/>
    <property type="match status" value="1"/>
</dbReference>
<feature type="region of interest" description="Disordered" evidence="5">
    <location>
        <begin position="450"/>
        <end position="506"/>
    </location>
</feature>
<feature type="transmembrane region" description="Helical" evidence="6">
    <location>
        <begin position="20"/>
        <end position="42"/>
    </location>
</feature>
<dbReference type="Pfam" id="PF00015">
    <property type="entry name" value="MCPsignal"/>
    <property type="match status" value="1"/>
</dbReference>
<dbReference type="AlphaFoldDB" id="A0A8J8GSA0"/>
<evidence type="ECO:0000256" key="5">
    <source>
        <dbReference type="SAM" id="MobiDB-lite"/>
    </source>
</evidence>
<organism evidence="9 10">
    <name type="scientific">Haloterrigena gelatinilytica</name>
    <dbReference type="NCBI Taxonomy" id="2741724"/>
    <lineage>
        <taxon>Archaea</taxon>
        <taxon>Methanobacteriati</taxon>
        <taxon>Methanobacteriota</taxon>
        <taxon>Stenosarchaea group</taxon>
        <taxon>Halobacteria</taxon>
        <taxon>Halobacteriales</taxon>
        <taxon>Natrialbaceae</taxon>
        <taxon>Haloterrigena</taxon>
    </lineage>
</organism>
<dbReference type="Proteomes" id="UP000728647">
    <property type="component" value="Unassembled WGS sequence"/>
</dbReference>
<keyword evidence="6" id="KW-1133">Transmembrane helix</keyword>
<feature type="compositionally biased region" description="Low complexity" evidence="5">
    <location>
        <begin position="483"/>
        <end position="497"/>
    </location>
</feature>
<dbReference type="InterPro" id="IPR004089">
    <property type="entry name" value="MCPsignal_dom"/>
</dbReference>
<dbReference type="EMBL" id="JABURA010000002">
    <property type="protein sequence ID" value="NUB93592.1"/>
    <property type="molecule type" value="Genomic_DNA"/>
</dbReference>